<dbReference type="Proteomes" id="UP001209701">
    <property type="component" value="Unassembled WGS sequence"/>
</dbReference>
<gene>
    <name evidence="3" type="ORF">LNV07_02470</name>
</gene>
<organism evidence="3 4">
    <name type="scientific">Roseateles oligotrophus</name>
    <dbReference type="NCBI Taxonomy" id="1769250"/>
    <lineage>
        <taxon>Bacteria</taxon>
        <taxon>Pseudomonadati</taxon>
        <taxon>Pseudomonadota</taxon>
        <taxon>Betaproteobacteria</taxon>
        <taxon>Burkholderiales</taxon>
        <taxon>Sphaerotilaceae</taxon>
        <taxon>Roseateles</taxon>
    </lineage>
</organism>
<dbReference type="SMART" id="SM00470">
    <property type="entry name" value="ParB"/>
    <property type="match status" value="1"/>
</dbReference>
<dbReference type="InterPro" id="IPR004437">
    <property type="entry name" value="ParB/RepB/Spo0J"/>
</dbReference>
<protein>
    <submittedName>
        <fullName evidence="3">ParB/RepB/Spo0J family partition protein</fullName>
    </submittedName>
</protein>
<dbReference type="Pfam" id="PF02195">
    <property type="entry name" value="ParB_N"/>
    <property type="match status" value="1"/>
</dbReference>
<dbReference type="CDD" id="cd16398">
    <property type="entry name" value="KorB_N_like"/>
    <property type="match status" value="1"/>
</dbReference>
<dbReference type="InterPro" id="IPR003115">
    <property type="entry name" value="ParB_N"/>
</dbReference>
<evidence type="ECO:0000259" key="2">
    <source>
        <dbReference type="SMART" id="SM00470"/>
    </source>
</evidence>
<dbReference type="InterPro" id="IPR036086">
    <property type="entry name" value="ParB/Sulfiredoxin_sf"/>
</dbReference>
<comment type="similarity">
    <text evidence="1">Belongs to the ParB family.</text>
</comment>
<dbReference type="NCBIfam" id="TIGR00180">
    <property type="entry name" value="parB_part"/>
    <property type="match status" value="1"/>
</dbReference>
<comment type="caution">
    <text evidence="3">The sequence shown here is derived from an EMBL/GenBank/DDBJ whole genome shotgun (WGS) entry which is preliminary data.</text>
</comment>
<dbReference type="PANTHER" id="PTHR33375">
    <property type="entry name" value="CHROMOSOME-PARTITIONING PROTEIN PARB-RELATED"/>
    <property type="match status" value="1"/>
</dbReference>
<dbReference type="Gene3D" id="3.90.1530.30">
    <property type="match status" value="1"/>
</dbReference>
<dbReference type="InterPro" id="IPR042075">
    <property type="entry name" value="KorB_DNA-db"/>
</dbReference>
<dbReference type="PANTHER" id="PTHR33375:SF1">
    <property type="entry name" value="CHROMOSOME-PARTITIONING PROTEIN PARB-RELATED"/>
    <property type="match status" value="1"/>
</dbReference>
<dbReference type="InterPro" id="IPR013741">
    <property type="entry name" value="KorB_domain"/>
</dbReference>
<dbReference type="InterPro" id="IPR050336">
    <property type="entry name" value="Chromosome_partition/occlusion"/>
</dbReference>
<feature type="domain" description="ParB-like N-terminal" evidence="2">
    <location>
        <begin position="27"/>
        <end position="118"/>
    </location>
</feature>
<accession>A0ABT2Y9I4</accession>
<reference evidence="3 4" key="1">
    <citation type="submission" date="2021-11" db="EMBL/GenBank/DDBJ databases">
        <authorList>
            <person name="Liang Q."/>
            <person name="Mou H."/>
            <person name="Liu Z."/>
        </authorList>
    </citation>
    <scope>NUCLEOTIDE SEQUENCE [LARGE SCALE GENOMIC DNA]</scope>
    <source>
        <strain evidence="3 4">CHU3</strain>
    </source>
</reference>
<sequence>MALQLDDLALLEVEADVAAGLQQGIPLILPIGSIDEDPAQPRREFDLVALQELADTIALRGVRQPVSVRPHPDASHAGRWMLNFGARRLRASKLAGKLEIPAFVDVLADSYDQVIENEQREGLKPLELALFVQERLRCGETQADVARRLGKSRQYVTRVTALIEAPQWLLDAYRAGRCRGMNELYELRKLHAESPAQVEAWVNGGHSITRDRLQLLRASLLCEPETKSNDSASAAYASSSVVARAATSAEFGQAEATVRAPKFAPKSSPCWILQASLDGEIVSIVVDAVPEQAGWVFVRRAASTGRQEVQASRLVLLGLVDKARFNSMS</sequence>
<name>A0ABT2Y9I4_9BURK</name>
<evidence type="ECO:0000313" key="4">
    <source>
        <dbReference type="Proteomes" id="UP001209701"/>
    </source>
</evidence>
<evidence type="ECO:0000313" key="3">
    <source>
        <dbReference type="EMBL" id="MCV2366961.1"/>
    </source>
</evidence>
<dbReference type="SUPFAM" id="SSF109709">
    <property type="entry name" value="KorB DNA-binding domain-like"/>
    <property type="match status" value="1"/>
</dbReference>
<proteinExistence type="inferred from homology"/>
<keyword evidence="4" id="KW-1185">Reference proteome</keyword>
<dbReference type="Pfam" id="PF08535">
    <property type="entry name" value="KorB"/>
    <property type="match status" value="1"/>
</dbReference>
<dbReference type="Gene3D" id="6.10.250.140">
    <property type="match status" value="1"/>
</dbReference>
<dbReference type="EMBL" id="JAJIRN010000001">
    <property type="protein sequence ID" value="MCV2366961.1"/>
    <property type="molecule type" value="Genomic_DNA"/>
</dbReference>
<dbReference type="SUPFAM" id="SSF110849">
    <property type="entry name" value="ParB/Sulfiredoxin"/>
    <property type="match status" value="1"/>
</dbReference>
<dbReference type="Gene3D" id="1.10.10.730">
    <property type="entry name" value="KorB DNA-binding domain"/>
    <property type="match status" value="1"/>
</dbReference>
<evidence type="ECO:0000256" key="1">
    <source>
        <dbReference type="ARBA" id="ARBA00006295"/>
    </source>
</evidence>